<evidence type="ECO:0000313" key="3">
    <source>
        <dbReference type="Proteomes" id="UP000246635"/>
    </source>
</evidence>
<name>A0A2V2YVV6_9BACL</name>
<dbReference type="RefSeq" id="WP_110043652.1">
    <property type="nucleotide sequence ID" value="NZ_CP054613.1"/>
</dbReference>
<keyword evidence="1" id="KW-0175">Coiled coil</keyword>
<protein>
    <recommendedName>
        <fullName evidence="4">AMP-dependent synthetase and ligase</fullName>
    </recommendedName>
</protein>
<gene>
    <name evidence="2" type="ORF">DFQ01_10594</name>
</gene>
<keyword evidence="3" id="KW-1185">Reference proteome</keyword>
<evidence type="ECO:0000313" key="2">
    <source>
        <dbReference type="EMBL" id="PWW05111.1"/>
    </source>
</evidence>
<dbReference type="EMBL" id="QGTQ01000005">
    <property type="protein sequence ID" value="PWW05111.1"/>
    <property type="molecule type" value="Genomic_DNA"/>
</dbReference>
<reference evidence="2 3" key="1">
    <citation type="submission" date="2018-05" db="EMBL/GenBank/DDBJ databases">
        <title>Genomic Encyclopedia of Type Strains, Phase III (KMG-III): the genomes of soil and plant-associated and newly described type strains.</title>
        <authorList>
            <person name="Whitman W."/>
        </authorList>
    </citation>
    <scope>NUCLEOTIDE SEQUENCE [LARGE SCALE GENOMIC DNA]</scope>
    <source>
        <strain evidence="2 3">CECT 5696</strain>
    </source>
</reference>
<comment type="caution">
    <text evidence="2">The sequence shown here is derived from an EMBL/GenBank/DDBJ whole genome shotgun (WGS) entry which is preliminary data.</text>
</comment>
<accession>A0A2V2YVV6</accession>
<evidence type="ECO:0000256" key="1">
    <source>
        <dbReference type="SAM" id="Coils"/>
    </source>
</evidence>
<dbReference type="OrthoDB" id="2625955at2"/>
<organism evidence="2 3">
    <name type="scientific">Paenibacillus cellulosilyticus</name>
    <dbReference type="NCBI Taxonomy" id="375489"/>
    <lineage>
        <taxon>Bacteria</taxon>
        <taxon>Bacillati</taxon>
        <taxon>Bacillota</taxon>
        <taxon>Bacilli</taxon>
        <taxon>Bacillales</taxon>
        <taxon>Paenibacillaceae</taxon>
        <taxon>Paenibacillus</taxon>
    </lineage>
</organism>
<dbReference type="Proteomes" id="UP000246635">
    <property type="component" value="Unassembled WGS sequence"/>
</dbReference>
<proteinExistence type="predicted"/>
<dbReference type="AlphaFoldDB" id="A0A2V2YVV6"/>
<sequence>MQFNNQSFNQSLQQAEHLVQQLVQQTQQASQNYQQLLQQEQQNAQRLEELAQREQRAAQVIQTALQGHQTAIQQLNQIASLCRQVEQSIQSQAQHVYNPTFTQPSHYQPAFAANTTGYTTASHGFDSNFR</sequence>
<feature type="coiled-coil region" evidence="1">
    <location>
        <begin position="5"/>
        <end position="64"/>
    </location>
</feature>
<evidence type="ECO:0008006" key="4">
    <source>
        <dbReference type="Google" id="ProtNLM"/>
    </source>
</evidence>